<dbReference type="PATRIC" id="fig|1434119.4.peg.4806"/>
<dbReference type="InterPro" id="IPR001296">
    <property type="entry name" value="Glyco_trans_1"/>
</dbReference>
<proteinExistence type="predicted"/>
<dbReference type="PANTHER" id="PTHR12526">
    <property type="entry name" value="GLYCOSYLTRANSFERASE"/>
    <property type="match status" value="1"/>
</dbReference>
<gene>
    <name evidence="3" type="ORF">MSSIH_3701</name>
</gene>
<dbReference type="AlphaFoldDB" id="A0A0E3LBU7"/>
<dbReference type="InterPro" id="IPR028098">
    <property type="entry name" value="Glyco_trans_4-like_N"/>
</dbReference>
<dbReference type="EMBL" id="CP009507">
    <property type="protein sequence ID" value="AKB34391.1"/>
    <property type="molecule type" value="Genomic_DNA"/>
</dbReference>
<evidence type="ECO:0000313" key="4">
    <source>
        <dbReference type="Proteomes" id="UP000033092"/>
    </source>
</evidence>
<name>A0A0E3LBU7_9EURY</name>
<dbReference type="Pfam" id="PF00534">
    <property type="entry name" value="Glycos_transf_1"/>
    <property type="match status" value="1"/>
</dbReference>
<dbReference type="GO" id="GO:0016757">
    <property type="term" value="F:glycosyltransferase activity"/>
    <property type="evidence" value="ECO:0007669"/>
    <property type="project" value="InterPro"/>
</dbReference>
<sequence>MWCTSTECLKLYLKNILIPNIEMQKVEKQLNVITMKIALVTNYWINSDGGGVKTYLANLVDEFKKTNNIHIDIIFREGKDNENYHVSGNRLFFSAKSFYILRRIKPDVIYSQGTWYCLFGSVLYRILHTNTKLIHTFHTEPSNKLSFFGKVFLQLLLNRCDCITFVSKNLKEKNEKILGLKFKKTEVTYAGINIPKEITGAEIHYFYRHFNIKEDSIILLAHGLTSFKYKAEGAKLLIKSIKILKNNYPNIVLILTKEGPFSNQLKNFSISEGVYESVIFTGNLENPNIPLKICNLYTHTPLIEGGVSLSILEAMAMGKPILATSVGGIPEAIENGVNGLLVQPDPDVIAQKIIYLLENDEFAFKLGQNAQKTVKEKFDWRTSADIFLELCLLG</sequence>
<dbReference type="Proteomes" id="UP000033092">
    <property type="component" value="Chromosome"/>
</dbReference>
<dbReference type="Pfam" id="PF13439">
    <property type="entry name" value="Glyco_transf_4"/>
    <property type="match status" value="1"/>
</dbReference>
<reference evidence="3 4" key="1">
    <citation type="submission" date="2014-07" db="EMBL/GenBank/DDBJ databases">
        <title>Methanogenic archaea and the global carbon cycle.</title>
        <authorList>
            <person name="Henriksen J.R."/>
            <person name="Luke J."/>
            <person name="Reinhart S."/>
            <person name="Benedict M.N."/>
            <person name="Youngblut N.D."/>
            <person name="Metcalf M.E."/>
            <person name="Whitaker R.J."/>
            <person name="Metcalf W.W."/>
        </authorList>
    </citation>
    <scope>NUCLEOTIDE SEQUENCE [LARGE SCALE GENOMIC DNA]</scope>
    <source>
        <strain evidence="3 4">HI350</strain>
    </source>
</reference>
<dbReference type="SUPFAM" id="SSF53756">
    <property type="entry name" value="UDP-Glycosyltransferase/glycogen phosphorylase"/>
    <property type="match status" value="1"/>
</dbReference>
<organism evidence="3 4">
    <name type="scientific">Methanosarcina siciliae HI350</name>
    <dbReference type="NCBI Taxonomy" id="1434119"/>
    <lineage>
        <taxon>Archaea</taxon>
        <taxon>Methanobacteriati</taxon>
        <taxon>Methanobacteriota</taxon>
        <taxon>Stenosarchaea group</taxon>
        <taxon>Methanomicrobia</taxon>
        <taxon>Methanosarcinales</taxon>
        <taxon>Methanosarcinaceae</taxon>
        <taxon>Methanosarcina</taxon>
    </lineage>
</organism>
<evidence type="ECO:0000259" key="2">
    <source>
        <dbReference type="Pfam" id="PF13439"/>
    </source>
</evidence>
<feature type="domain" description="Glycosyltransferase subfamily 4-like N-terminal" evidence="2">
    <location>
        <begin position="50"/>
        <end position="193"/>
    </location>
</feature>
<protein>
    <submittedName>
        <fullName evidence="3">Glycosyl transferase group 1</fullName>
    </submittedName>
</protein>
<evidence type="ECO:0000259" key="1">
    <source>
        <dbReference type="Pfam" id="PF00534"/>
    </source>
</evidence>
<evidence type="ECO:0000313" key="3">
    <source>
        <dbReference type="EMBL" id="AKB34391.1"/>
    </source>
</evidence>
<dbReference type="CDD" id="cd03801">
    <property type="entry name" value="GT4_PimA-like"/>
    <property type="match status" value="1"/>
</dbReference>
<dbReference type="HOGENOM" id="CLU_009583_2_2_2"/>
<dbReference type="PANTHER" id="PTHR12526:SF630">
    <property type="entry name" value="GLYCOSYLTRANSFERASE"/>
    <property type="match status" value="1"/>
</dbReference>
<feature type="domain" description="Glycosyl transferase family 1" evidence="1">
    <location>
        <begin position="230"/>
        <end position="372"/>
    </location>
</feature>
<accession>A0A0E3LBU7</accession>
<dbReference type="Gene3D" id="3.40.50.2000">
    <property type="entry name" value="Glycogen Phosphorylase B"/>
    <property type="match status" value="2"/>
</dbReference>
<dbReference type="KEGG" id="msz:MSSIH_3701"/>
<keyword evidence="3" id="KW-0808">Transferase</keyword>